<feature type="compositionally biased region" description="Acidic residues" evidence="23">
    <location>
        <begin position="483"/>
        <end position="508"/>
    </location>
</feature>
<dbReference type="CDD" id="cd13150">
    <property type="entry name" value="DAXX_histone_binding"/>
    <property type="match status" value="1"/>
</dbReference>
<feature type="compositionally biased region" description="Polar residues" evidence="23">
    <location>
        <begin position="725"/>
        <end position="741"/>
    </location>
</feature>
<evidence type="ECO:0000256" key="12">
    <source>
        <dbReference type="ARBA" id="ARBA00022553"/>
    </source>
</evidence>
<reference evidence="26" key="3">
    <citation type="submission" date="2025-09" db="UniProtKB">
        <authorList>
            <consortium name="Ensembl"/>
        </authorList>
    </citation>
    <scope>IDENTIFICATION</scope>
</reference>
<evidence type="ECO:0000256" key="13">
    <source>
        <dbReference type="ARBA" id="ARBA00022703"/>
    </source>
</evidence>
<keyword evidence="13" id="KW-0053">Apoptosis</keyword>
<keyword evidence="9" id="KW-0963">Cytoplasm</keyword>
<evidence type="ECO:0000256" key="18">
    <source>
        <dbReference type="ARBA" id="ARBA00023163"/>
    </source>
</evidence>
<keyword evidence="27" id="KW-1185">Reference proteome</keyword>
<keyword evidence="18" id="KW-0804">Transcription</keyword>
<feature type="region of interest" description="Disordered" evidence="23">
    <location>
        <begin position="443"/>
        <end position="710"/>
    </location>
</feature>
<dbReference type="GO" id="GO:0006915">
    <property type="term" value="P:apoptotic process"/>
    <property type="evidence" value="ECO:0007669"/>
    <property type="project" value="UniProtKB-KW"/>
</dbReference>
<evidence type="ECO:0000256" key="11">
    <source>
        <dbReference type="ARBA" id="ARBA00022499"/>
    </source>
</evidence>
<reference evidence="26" key="2">
    <citation type="submission" date="2025-08" db="UniProtKB">
        <authorList>
            <consortium name="Ensembl"/>
        </authorList>
    </citation>
    <scope>IDENTIFICATION</scope>
</reference>
<dbReference type="GO" id="GO:0003713">
    <property type="term" value="F:transcription coactivator activity"/>
    <property type="evidence" value="ECO:0007669"/>
    <property type="project" value="TreeGrafter"/>
</dbReference>
<dbReference type="PANTHER" id="PTHR12766">
    <property type="entry name" value="DEATH DOMAIN-ASSOCIATED PROTEIN 6 DAXX"/>
    <property type="match status" value="1"/>
</dbReference>
<evidence type="ECO:0000256" key="5">
    <source>
        <dbReference type="ARBA" id="ARBA00004642"/>
    </source>
</evidence>
<dbReference type="InterPro" id="IPR046426">
    <property type="entry name" value="DAXX_histone-bd_sf"/>
</dbReference>
<evidence type="ECO:0000256" key="8">
    <source>
        <dbReference type="ARBA" id="ARBA00022454"/>
    </source>
</evidence>
<evidence type="ECO:0000256" key="1">
    <source>
        <dbReference type="ARBA" id="ARBA00004322"/>
    </source>
</evidence>
<feature type="domain" description="Daxx N-terminal Rassf1C-interacting" evidence="24">
    <location>
        <begin position="99"/>
        <end position="194"/>
    </location>
</feature>
<dbReference type="GO" id="GO:0000775">
    <property type="term" value="C:chromosome, centromeric region"/>
    <property type="evidence" value="ECO:0007669"/>
    <property type="project" value="UniProtKB-SubCell"/>
</dbReference>
<dbReference type="GO" id="GO:0042981">
    <property type="term" value="P:regulation of apoptotic process"/>
    <property type="evidence" value="ECO:0007669"/>
    <property type="project" value="TreeGrafter"/>
</dbReference>
<sequence length="796" mass="89091">MSKCTSQLSERDMGAGAYMGAYMGAGASIYRCQANNSPYLMAVASAAVMDSIVILDDDEEEERPQPSSSTTSSKLSANQRTPPKIQQPAPTHITQSPFAMVKKESHVLQAENQKLFTEFVDYCSAQTQDCPEVMTFLHAKHSKASPDFLSSVEFRNTLGRCLTRAQASRTKTFVYINELCTVLKQHSDKRRQSVVKLGPTAGEKKEEMEEEAPTEELPSTSGQQEEKEEEALEDEKEKKTKKASRRQIAYLENLLKMYNDEIRRLQEKELSVNELEEEDSSYIQEHKLKRKMMKIYDKLCELKGCSSLTGRVIEQRIQYKGTRYPEVNRKIERFINSPEAQLNPPDYTDILQHVRRANERHGLNLSRKQLTQISQDAFRETGNRLQERRHLDMVYNFGSHLTDLYKPATDPALLDPTLARKLRSNREVALSSLEQVISKYALKQDDTEEEERSKRIERDRQKKESLAQEATTADDNPLTKGEDDCEEQAEEEDDEDDESSDPDIEEEIQASKAQAGPEEEEDNKVEAAIESETEVDGGSDGDQDGGEKEENAEEDTDSVTRGISPVSRGDTPRVSSLVDQSPTDSPSQSEAMEADKGNESSDTNLRKEDVVSSNHISAVSVSTSVETKDSSASPMVANQVSLPPSPVLISTNEDSCTVITETRSANCSPRPPSPKDTSRGRKRRRKEEVESRKLHNGDLRHHNGSQSDIPLDMGVVTSSLLQADSTRADTPTQEMVTSSQSTPPPKKNKVRVNYITTHFSPRMLSTSYPCTETRLAPLKKKNTSVTSVCHAHAPQP</sequence>
<keyword evidence="12" id="KW-0597">Phosphoprotein</keyword>
<evidence type="ECO:0000256" key="16">
    <source>
        <dbReference type="ARBA" id="ARBA00023015"/>
    </source>
</evidence>
<evidence type="ECO:0000256" key="2">
    <source>
        <dbReference type="ARBA" id="ARBA00004496"/>
    </source>
</evidence>
<evidence type="ECO:0000259" key="25">
    <source>
        <dbReference type="Pfam" id="PF20920"/>
    </source>
</evidence>
<evidence type="ECO:0000259" key="24">
    <source>
        <dbReference type="Pfam" id="PF03344"/>
    </source>
</evidence>
<keyword evidence="15" id="KW-0156">Chromatin regulator</keyword>
<feature type="region of interest" description="Disordered" evidence="23">
    <location>
        <begin position="191"/>
        <end position="243"/>
    </location>
</feature>
<feature type="compositionally biased region" description="Basic and acidic residues" evidence="23">
    <location>
        <begin position="593"/>
        <end position="610"/>
    </location>
</feature>
<feature type="compositionally biased region" description="Polar residues" evidence="23">
    <location>
        <begin position="611"/>
        <end position="667"/>
    </location>
</feature>
<evidence type="ECO:0000256" key="23">
    <source>
        <dbReference type="SAM" id="MobiDB-lite"/>
    </source>
</evidence>
<dbReference type="PANTHER" id="PTHR12766:SF7">
    <property type="entry name" value="DEATH DOMAIN-ASSOCIATED PROTEIN 6"/>
    <property type="match status" value="1"/>
</dbReference>
<keyword evidence="17" id="KW-0175">Coiled coil</keyword>
<feature type="compositionally biased region" description="Acidic residues" evidence="23">
    <location>
        <begin position="517"/>
        <end position="544"/>
    </location>
</feature>
<keyword evidence="14" id="KW-0832">Ubl conjugation</keyword>
<dbReference type="GeneTree" id="ENSGT00390000009448"/>
<evidence type="ECO:0000313" key="27">
    <source>
        <dbReference type="Proteomes" id="UP000694395"/>
    </source>
</evidence>
<keyword evidence="20" id="KW-0539">Nucleus</keyword>
<evidence type="ECO:0000256" key="20">
    <source>
        <dbReference type="ARBA" id="ARBA00023242"/>
    </source>
</evidence>
<evidence type="ECO:0000256" key="4">
    <source>
        <dbReference type="ARBA" id="ARBA00004604"/>
    </source>
</evidence>
<comment type="similarity">
    <text evidence="6">Belongs to the DAXX family.</text>
</comment>
<accession>A0A8K9XSE8</accession>
<evidence type="ECO:0000256" key="17">
    <source>
        <dbReference type="ARBA" id="ARBA00023054"/>
    </source>
</evidence>
<dbReference type="GO" id="GO:0005737">
    <property type="term" value="C:cytoplasm"/>
    <property type="evidence" value="ECO:0007669"/>
    <property type="project" value="UniProtKB-SubCell"/>
</dbReference>
<dbReference type="GO" id="GO:0005730">
    <property type="term" value="C:nucleolus"/>
    <property type="evidence" value="ECO:0007669"/>
    <property type="project" value="UniProtKB-SubCell"/>
</dbReference>
<keyword evidence="11" id="KW-1017">Isopeptide bond</keyword>
<feature type="region of interest" description="Disordered" evidence="23">
    <location>
        <begin position="725"/>
        <end position="748"/>
    </location>
</feature>
<evidence type="ECO:0000256" key="10">
    <source>
        <dbReference type="ARBA" id="ARBA00022491"/>
    </source>
</evidence>
<dbReference type="InterPro" id="IPR031333">
    <property type="entry name" value="Daxx_N"/>
</dbReference>
<evidence type="ECO:0000256" key="3">
    <source>
        <dbReference type="ARBA" id="ARBA00004584"/>
    </source>
</evidence>
<dbReference type="InterPro" id="IPR038298">
    <property type="entry name" value="Daxx_N_sf"/>
</dbReference>
<dbReference type="GO" id="GO:0006334">
    <property type="term" value="P:nucleosome assembly"/>
    <property type="evidence" value="ECO:0007669"/>
    <property type="project" value="TreeGrafter"/>
</dbReference>
<feature type="domain" description="Daxx histone-binding" evidence="25">
    <location>
        <begin position="356"/>
        <end position="441"/>
    </location>
</feature>
<dbReference type="Gene3D" id="1.20.58.2170">
    <property type="match status" value="1"/>
</dbReference>
<organism evidence="26 27">
    <name type="scientific">Oncorhynchus mykiss</name>
    <name type="common">Rainbow trout</name>
    <name type="synonym">Salmo gairdneri</name>
    <dbReference type="NCBI Taxonomy" id="8022"/>
    <lineage>
        <taxon>Eukaryota</taxon>
        <taxon>Metazoa</taxon>
        <taxon>Chordata</taxon>
        <taxon>Craniata</taxon>
        <taxon>Vertebrata</taxon>
        <taxon>Euteleostomi</taxon>
        <taxon>Actinopterygii</taxon>
        <taxon>Neopterygii</taxon>
        <taxon>Teleostei</taxon>
        <taxon>Protacanthopterygii</taxon>
        <taxon>Salmoniformes</taxon>
        <taxon>Salmonidae</taxon>
        <taxon>Salmoninae</taxon>
        <taxon>Oncorhynchus</taxon>
    </lineage>
</organism>
<feature type="compositionally biased region" description="Basic and acidic residues" evidence="23">
    <location>
        <begin position="451"/>
        <end position="466"/>
    </location>
</feature>
<evidence type="ECO:0000256" key="22">
    <source>
        <dbReference type="ARBA" id="ARBA00029641"/>
    </source>
</evidence>
<dbReference type="Pfam" id="PF20920">
    <property type="entry name" value="DAXX_hist_bd"/>
    <property type="match status" value="1"/>
</dbReference>
<dbReference type="InterPro" id="IPR046378">
    <property type="entry name" value="DAXX_histone-bd"/>
</dbReference>
<dbReference type="AlphaFoldDB" id="A0A8K9XSE8"/>
<keyword evidence="19" id="KW-0143">Chaperone</keyword>
<keyword evidence="10" id="KW-0678">Repressor</keyword>
<protein>
    <recommendedName>
        <fullName evidence="7">Death domain-associated protein 6</fullName>
    </recommendedName>
    <alternativeName>
        <fullName evidence="22">Daxx</fullName>
    </alternativeName>
</protein>
<dbReference type="GO" id="GO:0042393">
    <property type="term" value="F:histone binding"/>
    <property type="evidence" value="ECO:0007669"/>
    <property type="project" value="InterPro"/>
</dbReference>
<evidence type="ECO:0000256" key="6">
    <source>
        <dbReference type="ARBA" id="ARBA00008592"/>
    </source>
</evidence>
<comment type="subcellular location">
    <subcellularLocation>
        <location evidence="3">Chromosome</location>
        <location evidence="3">Centromere</location>
    </subcellularLocation>
    <subcellularLocation>
        <location evidence="2">Cytoplasm</location>
    </subcellularLocation>
    <subcellularLocation>
        <location evidence="1">Nucleus</location>
        <location evidence="1">PML body</location>
    </subcellularLocation>
    <subcellularLocation>
        <location evidence="4">Nucleus</location>
        <location evidence="4">Nucleolus</location>
    </subcellularLocation>
    <subcellularLocation>
        <location evidence="5">Nucleus</location>
        <location evidence="5">Nucleoplasm</location>
    </subcellularLocation>
</comment>
<feature type="compositionally biased region" description="Polar residues" evidence="23">
    <location>
        <begin position="573"/>
        <end position="590"/>
    </location>
</feature>
<feature type="region of interest" description="Disordered" evidence="23">
    <location>
        <begin position="58"/>
        <end position="92"/>
    </location>
</feature>
<dbReference type="Proteomes" id="UP000694395">
    <property type="component" value="Chromosome 32"/>
</dbReference>
<evidence type="ECO:0000313" key="26">
    <source>
        <dbReference type="Ensembl" id="ENSOMYP00000136724.1"/>
    </source>
</evidence>
<dbReference type="Gene3D" id="1.10.8.810">
    <property type="entry name" value="Daxx helical bundle domain"/>
    <property type="match status" value="1"/>
</dbReference>
<feature type="compositionally biased region" description="Basic and acidic residues" evidence="23">
    <location>
        <begin position="686"/>
        <end position="701"/>
    </location>
</feature>
<evidence type="ECO:0000256" key="9">
    <source>
        <dbReference type="ARBA" id="ARBA00022490"/>
    </source>
</evidence>
<name>A0A8K9XSE8_ONCMY</name>
<keyword evidence="21" id="KW-0137">Centromere</keyword>
<evidence type="ECO:0000256" key="14">
    <source>
        <dbReference type="ARBA" id="ARBA00022843"/>
    </source>
</evidence>
<dbReference type="GO" id="GO:0003714">
    <property type="term" value="F:transcription corepressor activity"/>
    <property type="evidence" value="ECO:0007669"/>
    <property type="project" value="TreeGrafter"/>
</dbReference>
<dbReference type="FunFam" id="1.10.8.810:FF:000001">
    <property type="entry name" value="Death domain-associated protein 6"/>
    <property type="match status" value="1"/>
</dbReference>
<evidence type="ECO:0000256" key="7">
    <source>
        <dbReference type="ARBA" id="ARBA00019298"/>
    </source>
</evidence>
<evidence type="ECO:0000256" key="19">
    <source>
        <dbReference type="ARBA" id="ARBA00023186"/>
    </source>
</evidence>
<proteinExistence type="inferred from homology"/>
<keyword evidence="16" id="KW-0805">Transcription regulation</keyword>
<evidence type="ECO:0000256" key="15">
    <source>
        <dbReference type="ARBA" id="ARBA00022853"/>
    </source>
</evidence>
<dbReference type="Pfam" id="PF03344">
    <property type="entry name" value="Daxx"/>
    <property type="match status" value="1"/>
</dbReference>
<dbReference type="CDD" id="cd13151">
    <property type="entry name" value="DAXX_helical_bundle"/>
    <property type="match status" value="1"/>
</dbReference>
<dbReference type="GO" id="GO:0050681">
    <property type="term" value="F:nuclear androgen receptor binding"/>
    <property type="evidence" value="ECO:0007669"/>
    <property type="project" value="TreeGrafter"/>
</dbReference>
<keyword evidence="8" id="KW-0158">Chromosome</keyword>
<dbReference type="FunFam" id="1.20.58.2170:FF:000001">
    <property type="entry name" value="Death domain-associated protein 6"/>
    <property type="match status" value="1"/>
</dbReference>
<reference evidence="26" key="1">
    <citation type="submission" date="2020-07" db="EMBL/GenBank/DDBJ databases">
        <title>A long reads based de novo assembly of the rainbow trout Arlee double haploid line genome.</title>
        <authorList>
            <person name="Gao G."/>
            <person name="Palti Y."/>
        </authorList>
    </citation>
    <scope>NUCLEOTIDE SEQUENCE [LARGE SCALE GENOMIC DNA]</scope>
</reference>
<evidence type="ECO:0000256" key="21">
    <source>
        <dbReference type="ARBA" id="ARBA00023328"/>
    </source>
</evidence>
<dbReference type="GO" id="GO:0016605">
    <property type="term" value="C:PML body"/>
    <property type="evidence" value="ECO:0007669"/>
    <property type="project" value="UniProtKB-SubCell"/>
</dbReference>
<dbReference type="Ensembl" id="ENSOMYT00000141383.1">
    <property type="protein sequence ID" value="ENSOMYP00000136724.1"/>
    <property type="gene ID" value="ENSOMYG00000025553.2"/>
</dbReference>